<dbReference type="AlphaFoldDB" id="A0A368BS60"/>
<sequence>MSKNVRMALLILLPVSFWFATGVLEEDKIEPPKAQKTLSSVVINESIAEMISPTISVNSVAISEKRVAVKAKTSGEVVSTGVRQGEWVKKDELLCRLGIVELNRTEVKAPFDGYVENIVKPGNFIQRGEICATIIELSPITFVAEVPEAKIKDIFEGLQVKIDLITDETISSNLTFVSKSASPATRTFRVEAEFENVTGAVRDGITGTMHISTQPILAHKITASVLLLTDEGNIGVRTVNSESKVEFHSIKIIKDTADGLWVGGIPQFSNLIVQGQGFVENGQTVAVTNLASL</sequence>
<name>A0A368BS60_9GAMM</name>
<evidence type="ECO:0000313" key="2">
    <source>
        <dbReference type="EMBL" id="RCL40133.1"/>
    </source>
</evidence>
<dbReference type="EMBL" id="QOPE01000030">
    <property type="protein sequence ID" value="RCL40133.1"/>
    <property type="molecule type" value="Genomic_DNA"/>
</dbReference>
<dbReference type="GO" id="GO:1990281">
    <property type="term" value="C:efflux pump complex"/>
    <property type="evidence" value="ECO:0007669"/>
    <property type="project" value="TreeGrafter"/>
</dbReference>
<protein>
    <submittedName>
        <fullName evidence="2">HlyD family efflux transporter periplasmic adaptor subunit</fullName>
    </submittedName>
</protein>
<dbReference type="Gene3D" id="2.40.50.100">
    <property type="match status" value="1"/>
</dbReference>
<dbReference type="Gene3D" id="2.40.30.170">
    <property type="match status" value="1"/>
</dbReference>
<dbReference type="PANTHER" id="PTHR30469:SF29">
    <property type="entry name" value="BLR2860 PROTEIN"/>
    <property type="match status" value="1"/>
</dbReference>
<dbReference type="InterPro" id="IPR058792">
    <property type="entry name" value="Beta-barrel_RND_2"/>
</dbReference>
<dbReference type="Proteomes" id="UP000253307">
    <property type="component" value="Unassembled WGS sequence"/>
</dbReference>
<organism evidence="2 3">
    <name type="scientific">SAR86 cluster bacterium</name>
    <dbReference type="NCBI Taxonomy" id="2030880"/>
    <lineage>
        <taxon>Bacteria</taxon>
        <taxon>Pseudomonadati</taxon>
        <taxon>Pseudomonadota</taxon>
        <taxon>Gammaproteobacteria</taxon>
        <taxon>SAR86 cluster</taxon>
    </lineage>
</organism>
<feature type="domain" description="CusB-like beta-barrel" evidence="1">
    <location>
        <begin position="143"/>
        <end position="214"/>
    </location>
</feature>
<reference evidence="2 3" key="1">
    <citation type="journal article" date="2018" name="Microbiome">
        <title>Fine metagenomic profile of the Mediterranean stratified and mixed water columns revealed by assembly and recruitment.</title>
        <authorList>
            <person name="Haro-Moreno J.M."/>
            <person name="Lopez-Perez M."/>
            <person name="De La Torre J.R."/>
            <person name="Picazo A."/>
            <person name="Camacho A."/>
            <person name="Rodriguez-Valera F."/>
        </authorList>
    </citation>
    <scope>NUCLEOTIDE SEQUENCE [LARGE SCALE GENOMIC DNA]</scope>
    <source>
        <strain evidence="2">MED-G82</strain>
    </source>
</reference>
<evidence type="ECO:0000313" key="3">
    <source>
        <dbReference type="Proteomes" id="UP000253307"/>
    </source>
</evidence>
<proteinExistence type="predicted"/>
<dbReference type="SUPFAM" id="SSF111369">
    <property type="entry name" value="HlyD-like secretion proteins"/>
    <property type="match status" value="1"/>
</dbReference>
<gene>
    <name evidence="2" type="ORF">DBW96_03810</name>
</gene>
<dbReference type="Pfam" id="PF25954">
    <property type="entry name" value="Beta-barrel_RND_2"/>
    <property type="match status" value="1"/>
</dbReference>
<accession>A0A368BS60</accession>
<evidence type="ECO:0000259" key="1">
    <source>
        <dbReference type="Pfam" id="PF25954"/>
    </source>
</evidence>
<dbReference type="PANTHER" id="PTHR30469">
    <property type="entry name" value="MULTIDRUG RESISTANCE PROTEIN MDTA"/>
    <property type="match status" value="1"/>
</dbReference>
<comment type="caution">
    <text evidence="2">The sequence shown here is derived from an EMBL/GenBank/DDBJ whole genome shotgun (WGS) entry which is preliminary data.</text>
</comment>
<dbReference type="GO" id="GO:0015562">
    <property type="term" value="F:efflux transmembrane transporter activity"/>
    <property type="evidence" value="ECO:0007669"/>
    <property type="project" value="TreeGrafter"/>
</dbReference>